<evidence type="ECO:0000313" key="1">
    <source>
        <dbReference type="EMBL" id="RBP01814.1"/>
    </source>
</evidence>
<sequence length="598" mass="67594">MSIYSNHVTSKSSVTTANVTSKTSALKPGQILLGKVLEIYPNQRASIQLGNQKVIAQLKTALSLDSNYWFQVQSNDQMLHLKVVTDQPGTKSMEQQVVALLKQLKLPLSKANIQFVRNLMEANVTFRPETLIQALQLKPGQGKTSAPLLMEMMERQLPITSSIYQSLANAEKNSLRTQMQEVYELLQPSKQGTNSTTPLLASRLNSLLFNQSTKTGASNQMLPFLQDQLDQGNQDVVQVLKKAGMVAESLKMTQTDAMKSQLEVAVKQSGDSYISQRLGQLFSRQLGLTEQQQVQFAKLMQAVGQPGQDHPKQQALQQQLLSFIENNHLTSKIRSFLTNEEATLFQKWQQEPTWKTFASFLPKLTSLAEQQLPKNAEHKLLDLLAMNKNITMPIKEQFVLQLKHFLQFSGINLEHQITEKSQAAVMQDQSLKKLLLQSLQGSTIGKQEKENLLQTLIGMQIGSIKEDGAFIQATMQLPNMFGLEKNMQIDMESKRNEKGEINPDYCRIMFFLELSSIGDTWIDMSIQNRRISLTVFNQHQEISPFIEQLQPSLQEGLAKSEYQLLSVQFKQLTEQIQEEIKKTQEQPISPTKGVDIRI</sequence>
<dbReference type="OrthoDB" id="2351076at2"/>
<dbReference type="Proteomes" id="UP000252254">
    <property type="component" value="Unassembled WGS sequence"/>
</dbReference>
<reference evidence="1 2" key="1">
    <citation type="submission" date="2018-06" db="EMBL/GenBank/DDBJ databases">
        <title>Genomic Encyclopedia of Type Strains, Phase IV (KMG-IV): sequencing the most valuable type-strain genomes for metagenomic binning, comparative biology and taxonomic classification.</title>
        <authorList>
            <person name="Goeker M."/>
        </authorList>
    </citation>
    <scope>NUCLEOTIDE SEQUENCE [LARGE SCALE GENOMIC DNA]</scope>
    <source>
        <strain evidence="1 2">DSM 15140</strain>
    </source>
</reference>
<comment type="caution">
    <text evidence="1">The sequence shown here is derived from an EMBL/GenBank/DDBJ whole genome shotgun (WGS) entry which is preliminary data.</text>
</comment>
<name>A0A366EHH2_9BACI</name>
<protein>
    <recommendedName>
        <fullName evidence="3">Flagellar hook-length control protein FliK</fullName>
    </recommendedName>
</protein>
<gene>
    <name evidence="1" type="ORF">DES48_101558</name>
</gene>
<evidence type="ECO:0008006" key="3">
    <source>
        <dbReference type="Google" id="ProtNLM"/>
    </source>
</evidence>
<dbReference type="STRING" id="200904.GCA_900168775_01553"/>
<accession>A0A366EHH2</accession>
<organism evidence="1 2">
    <name type="scientific">Paraliobacillus ryukyuensis</name>
    <dbReference type="NCBI Taxonomy" id="200904"/>
    <lineage>
        <taxon>Bacteria</taxon>
        <taxon>Bacillati</taxon>
        <taxon>Bacillota</taxon>
        <taxon>Bacilli</taxon>
        <taxon>Bacillales</taxon>
        <taxon>Bacillaceae</taxon>
        <taxon>Paraliobacillus</taxon>
    </lineage>
</organism>
<dbReference type="RefSeq" id="WP_113866640.1">
    <property type="nucleotide sequence ID" value="NZ_BAABQN010000001.1"/>
</dbReference>
<proteinExistence type="predicted"/>
<dbReference type="EMBL" id="QNRI01000001">
    <property type="protein sequence ID" value="RBP01814.1"/>
    <property type="molecule type" value="Genomic_DNA"/>
</dbReference>
<dbReference type="AlphaFoldDB" id="A0A366EHH2"/>
<keyword evidence="2" id="KW-1185">Reference proteome</keyword>
<evidence type="ECO:0000313" key="2">
    <source>
        <dbReference type="Proteomes" id="UP000252254"/>
    </source>
</evidence>